<evidence type="ECO:0000256" key="3">
    <source>
        <dbReference type="RuleBase" id="RU000384"/>
    </source>
</evidence>
<accession>A0A222GBF4</accession>
<dbReference type="SUPFAM" id="SSF54368">
    <property type="entry name" value="Glutamine synthetase, N-terminal domain"/>
    <property type="match status" value="1"/>
</dbReference>
<gene>
    <name evidence="5" type="ORF">B5D82_16445</name>
</gene>
<keyword evidence="6" id="KW-1185">Reference proteome</keyword>
<dbReference type="GO" id="GO:0006598">
    <property type="term" value="P:polyamine catabolic process"/>
    <property type="evidence" value="ECO:0007669"/>
    <property type="project" value="TreeGrafter"/>
</dbReference>
<dbReference type="Proteomes" id="UP000202259">
    <property type="component" value="Chromosome"/>
</dbReference>
<dbReference type="Pfam" id="PF00120">
    <property type="entry name" value="Gln-synt_C"/>
    <property type="match status" value="1"/>
</dbReference>
<dbReference type="SUPFAM" id="SSF55931">
    <property type="entry name" value="Glutamine synthetase/guanido kinase"/>
    <property type="match status" value="1"/>
</dbReference>
<dbReference type="InterPro" id="IPR008146">
    <property type="entry name" value="Gln_synth_cat_dom"/>
</dbReference>
<dbReference type="OrthoDB" id="9789509at2"/>
<evidence type="ECO:0000256" key="2">
    <source>
        <dbReference type="PROSITE-ProRule" id="PRU01331"/>
    </source>
</evidence>
<dbReference type="GO" id="GO:0004356">
    <property type="term" value="F:glutamine synthetase activity"/>
    <property type="evidence" value="ECO:0007669"/>
    <property type="project" value="InterPro"/>
</dbReference>
<evidence type="ECO:0000259" key="4">
    <source>
        <dbReference type="PROSITE" id="PS51987"/>
    </source>
</evidence>
<reference evidence="5 6" key="1">
    <citation type="submission" date="2017-08" db="EMBL/GenBank/DDBJ databases">
        <title>Complete genome of Colwellia sp. NB097-1, a psychrophile bacterium ioslated from Bering Sea.</title>
        <authorList>
            <person name="Chen X."/>
        </authorList>
    </citation>
    <scope>NUCLEOTIDE SEQUENCE [LARGE SCALE GENOMIC DNA]</scope>
    <source>
        <strain evidence="5 6">NB097-1</strain>
    </source>
</reference>
<dbReference type="RefSeq" id="WP_081153053.1">
    <property type="nucleotide sequence ID" value="NZ_CP020465.1"/>
</dbReference>
<evidence type="ECO:0000256" key="1">
    <source>
        <dbReference type="ARBA" id="ARBA00022598"/>
    </source>
</evidence>
<comment type="similarity">
    <text evidence="2 3">Belongs to the glutamine synthetase family.</text>
</comment>
<protein>
    <submittedName>
        <fullName evidence="5">Glutamine synthetase</fullName>
    </submittedName>
</protein>
<dbReference type="KEGG" id="cber:B5D82_16445"/>
<proteinExistence type="inferred from homology"/>
<dbReference type="EMBL" id="CP020465">
    <property type="protein sequence ID" value="ASP49216.1"/>
    <property type="molecule type" value="Genomic_DNA"/>
</dbReference>
<evidence type="ECO:0000313" key="5">
    <source>
        <dbReference type="EMBL" id="ASP49216.1"/>
    </source>
</evidence>
<dbReference type="Gene3D" id="3.10.20.70">
    <property type="entry name" value="Glutamine synthetase, N-terminal domain"/>
    <property type="match status" value="1"/>
</dbReference>
<evidence type="ECO:0000313" key="6">
    <source>
        <dbReference type="Proteomes" id="UP000202259"/>
    </source>
</evidence>
<dbReference type="GO" id="GO:0006542">
    <property type="term" value="P:glutamine biosynthetic process"/>
    <property type="evidence" value="ECO:0007669"/>
    <property type="project" value="InterPro"/>
</dbReference>
<dbReference type="Gene3D" id="3.30.590.10">
    <property type="entry name" value="Glutamine synthetase/guanido kinase, catalytic domain"/>
    <property type="match status" value="1"/>
</dbReference>
<name>A0A222GBF4_9GAMM</name>
<dbReference type="PROSITE" id="PS51987">
    <property type="entry name" value="GS_CATALYTIC"/>
    <property type="match status" value="1"/>
</dbReference>
<dbReference type="PANTHER" id="PTHR43785">
    <property type="entry name" value="GAMMA-GLUTAMYLPUTRESCINE SYNTHETASE"/>
    <property type="match status" value="1"/>
</dbReference>
<feature type="domain" description="GS catalytic" evidence="4">
    <location>
        <begin position="117"/>
        <end position="448"/>
    </location>
</feature>
<organism evidence="5 6">
    <name type="scientific">Cognaticolwellia beringensis</name>
    <dbReference type="NCBI Taxonomy" id="1967665"/>
    <lineage>
        <taxon>Bacteria</taxon>
        <taxon>Pseudomonadati</taxon>
        <taxon>Pseudomonadota</taxon>
        <taxon>Gammaproteobacteria</taxon>
        <taxon>Alteromonadales</taxon>
        <taxon>Colwelliaceae</taxon>
        <taxon>Cognaticolwellia</taxon>
    </lineage>
</organism>
<dbReference type="InterPro" id="IPR036651">
    <property type="entry name" value="Gln_synt_N_sf"/>
</dbReference>
<dbReference type="InterPro" id="IPR014746">
    <property type="entry name" value="Gln_synth/guanido_kin_cat_dom"/>
</dbReference>
<keyword evidence="1" id="KW-0436">Ligase</keyword>
<dbReference type="PANTHER" id="PTHR43785:SF12">
    <property type="entry name" value="TYPE-1 GLUTAMINE SYNTHETASE 2"/>
    <property type="match status" value="1"/>
</dbReference>
<sequence>MSLSDAEILNEFLKDHPTIEIFEVILPDINGKLRGKWIERKNIKKVIKGGLKLPLTAIAFDIWGRDPSSWVYQSGDEDGVCITDIRTLSTVPWLTRPTAQILMSLNNFDNTPCSYDVRNILKNIMTRFDKLGLSAMPAFEMEFSLFENQDDELGQPVHSQLSSSGVNAGQTYGLECMQDMSEFMHGVRDAAQAQNLPIDTLITEAAPSQYEINLYHQPDALVAADQALMLQRAIKGVAQQLDLRASFMAKPFADLSGNGMHMHCSLLDKDGNNAFDNGTDEGNELLQHAIAGCLATLEDCMLIFAPHLNSYRRFKEGSHVPMTPTWGYENRTVAIRVPAGDHKAMRVEHRVAGADANPYLVATAIIAGMLYGIENKLAAPEPITGNAYTQIKPSLPSTWLESIEHFKQSKFIEEYFGAEFQRVFTTTKEQELEEFTTKITTLEYETYL</sequence>
<dbReference type="AlphaFoldDB" id="A0A222GBF4"/>
<dbReference type="SMART" id="SM01230">
    <property type="entry name" value="Gln-synt_C"/>
    <property type="match status" value="1"/>
</dbReference>